<accession>A0A4R1PW22</accession>
<dbReference type="PANTHER" id="PTHR33908">
    <property type="entry name" value="MANNOSYLTRANSFERASE YKCB-RELATED"/>
    <property type="match status" value="1"/>
</dbReference>
<dbReference type="RefSeq" id="WP_132082777.1">
    <property type="nucleotide sequence ID" value="NZ_SLUI01000014.1"/>
</dbReference>
<feature type="domain" description="Glycosyltransferase RgtA/B/C/D-like" evidence="9">
    <location>
        <begin position="63"/>
        <end position="214"/>
    </location>
</feature>
<gene>
    <name evidence="10" type="ORF">EV210_11484</name>
</gene>
<dbReference type="InterPro" id="IPR050297">
    <property type="entry name" value="LipidA_mod_glycosyltrf_83"/>
</dbReference>
<name>A0A4R1PW22_9FIRM</name>
<feature type="transmembrane region" description="Helical" evidence="8">
    <location>
        <begin position="286"/>
        <end position="302"/>
    </location>
</feature>
<comment type="caution">
    <text evidence="10">The sequence shown here is derived from an EMBL/GenBank/DDBJ whole genome shotgun (WGS) entry which is preliminary data.</text>
</comment>
<dbReference type="EMBL" id="SLUI01000014">
    <property type="protein sequence ID" value="TCL35067.1"/>
    <property type="molecule type" value="Genomic_DNA"/>
</dbReference>
<evidence type="ECO:0000256" key="5">
    <source>
        <dbReference type="ARBA" id="ARBA00022692"/>
    </source>
</evidence>
<dbReference type="GO" id="GO:0010041">
    <property type="term" value="P:response to iron(III) ion"/>
    <property type="evidence" value="ECO:0007669"/>
    <property type="project" value="TreeGrafter"/>
</dbReference>
<dbReference type="PANTHER" id="PTHR33908:SF3">
    <property type="entry name" value="UNDECAPRENYL PHOSPHATE-ALPHA-4-AMINO-4-DEOXY-L-ARABINOSE ARABINOSYL TRANSFERASE"/>
    <property type="match status" value="1"/>
</dbReference>
<sequence>MLQKINGGSFLLIALLSLVIFFFYLGGIPLLDPDEPVYAQTPKEMLAFSDLISPRIYGEFWYDKPPMYYWLVAGAYQLFGINEFAARFPSALLGLITVLYIYQMGTRFFGERAGFLSAMILATSIEFFYLGKAAVTDMTLTFCLTVALLSFIDKRYYLFYIFAGLATVTKGPVGILFPAIIIFIYLLVTRRWHELTAIKLPQGIFIFAAVALPWYVAMYQLHGAAFIDTFIGFHNVTRFTSPEHPEGVLWYYFIPVLILGFFPWSAVAVQAVWASIVNGNRAFSKLAFLNCWAWFIFLFFTISRTKLVSYILPMFPPLAMIVGWHIATLLERRTRHGQTVWAACLLVLGLLLAAGSIIGSREMPQLAGGAYATAAVFGLMAVVSSYWLWKNKIKRAFALQVAAMAIFSVIFMTMLLPAVEPIFSSRQFAKEFQVKYDGQAPVYIAKFLRPGLAFYADFYGIEIESNWGDAPLLADVVATERGKAYFIIQRVQYNKLSPGEQQKLTLLVQVADNMLLVKE</sequence>
<feature type="transmembrane region" description="Helical" evidence="8">
    <location>
        <begin position="12"/>
        <end position="31"/>
    </location>
</feature>
<feature type="transmembrane region" description="Helical" evidence="8">
    <location>
        <begin position="114"/>
        <end position="131"/>
    </location>
</feature>
<keyword evidence="6 8" id="KW-1133">Transmembrane helix</keyword>
<dbReference type="GO" id="GO:0009103">
    <property type="term" value="P:lipopolysaccharide biosynthetic process"/>
    <property type="evidence" value="ECO:0007669"/>
    <property type="project" value="UniProtKB-ARBA"/>
</dbReference>
<feature type="transmembrane region" description="Helical" evidence="8">
    <location>
        <begin position="200"/>
        <end position="217"/>
    </location>
</feature>
<keyword evidence="4 10" id="KW-0808">Transferase</keyword>
<reference evidence="10 11" key="1">
    <citation type="submission" date="2019-03" db="EMBL/GenBank/DDBJ databases">
        <title>Genomic Encyclopedia of Type Strains, Phase IV (KMG-IV): sequencing the most valuable type-strain genomes for metagenomic binning, comparative biology and taxonomic classification.</title>
        <authorList>
            <person name="Goeker M."/>
        </authorList>
    </citation>
    <scope>NUCLEOTIDE SEQUENCE [LARGE SCALE GENOMIC DNA]</scope>
    <source>
        <strain evidence="10 11">DSM 15969</strain>
    </source>
</reference>
<feature type="transmembrane region" description="Helical" evidence="8">
    <location>
        <begin position="370"/>
        <end position="389"/>
    </location>
</feature>
<feature type="transmembrane region" description="Helical" evidence="8">
    <location>
        <begin position="339"/>
        <end position="358"/>
    </location>
</feature>
<feature type="transmembrane region" description="Helical" evidence="8">
    <location>
        <begin position="308"/>
        <end position="327"/>
    </location>
</feature>
<evidence type="ECO:0000256" key="3">
    <source>
        <dbReference type="ARBA" id="ARBA00022676"/>
    </source>
</evidence>
<comment type="subcellular location">
    <subcellularLocation>
        <location evidence="1">Cell membrane</location>
        <topology evidence="1">Multi-pass membrane protein</topology>
    </subcellularLocation>
</comment>
<dbReference type="Proteomes" id="UP000295063">
    <property type="component" value="Unassembled WGS sequence"/>
</dbReference>
<feature type="transmembrane region" description="Helical" evidence="8">
    <location>
        <begin position="396"/>
        <end position="419"/>
    </location>
</feature>
<evidence type="ECO:0000259" key="9">
    <source>
        <dbReference type="Pfam" id="PF13231"/>
    </source>
</evidence>
<evidence type="ECO:0000256" key="6">
    <source>
        <dbReference type="ARBA" id="ARBA00022989"/>
    </source>
</evidence>
<feature type="transmembrane region" description="Helical" evidence="8">
    <location>
        <begin position="84"/>
        <end position="102"/>
    </location>
</feature>
<evidence type="ECO:0000256" key="1">
    <source>
        <dbReference type="ARBA" id="ARBA00004651"/>
    </source>
</evidence>
<evidence type="ECO:0000256" key="4">
    <source>
        <dbReference type="ARBA" id="ARBA00022679"/>
    </source>
</evidence>
<evidence type="ECO:0000313" key="10">
    <source>
        <dbReference type="EMBL" id="TCL35067.1"/>
    </source>
</evidence>
<keyword evidence="7 8" id="KW-0472">Membrane</keyword>
<dbReference type="AlphaFoldDB" id="A0A4R1PW22"/>
<dbReference type="OrthoDB" id="9775035at2"/>
<evidence type="ECO:0000256" key="7">
    <source>
        <dbReference type="ARBA" id="ARBA00023136"/>
    </source>
</evidence>
<protein>
    <submittedName>
        <fullName evidence="10">4-amino-4-deoxy-L-arabinose transferase-like glycosyltransferase</fullName>
    </submittedName>
</protein>
<keyword evidence="11" id="KW-1185">Reference proteome</keyword>
<evidence type="ECO:0000256" key="8">
    <source>
        <dbReference type="SAM" id="Phobius"/>
    </source>
</evidence>
<dbReference type="Pfam" id="PF13231">
    <property type="entry name" value="PMT_2"/>
    <property type="match status" value="1"/>
</dbReference>
<proteinExistence type="predicted"/>
<evidence type="ECO:0000313" key="11">
    <source>
        <dbReference type="Proteomes" id="UP000295063"/>
    </source>
</evidence>
<organism evidence="10 11">
    <name type="scientific">Anaerospora hongkongensis</name>
    <dbReference type="NCBI Taxonomy" id="244830"/>
    <lineage>
        <taxon>Bacteria</taxon>
        <taxon>Bacillati</taxon>
        <taxon>Bacillota</taxon>
        <taxon>Negativicutes</taxon>
        <taxon>Selenomonadales</taxon>
        <taxon>Sporomusaceae</taxon>
        <taxon>Anaerospora</taxon>
    </lineage>
</organism>
<dbReference type="GO" id="GO:0016763">
    <property type="term" value="F:pentosyltransferase activity"/>
    <property type="evidence" value="ECO:0007669"/>
    <property type="project" value="TreeGrafter"/>
</dbReference>
<feature type="transmembrane region" description="Helical" evidence="8">
    <location>
        <begin position="249"/>
        <end position="274"/>
    </location>
</feature>
<keyword evidence="5 8" id="KW-0812">Transmembrane</keyword>
<dbReference type="GO" id="GO:0005886">
    <property type="term" value="C:plasma membrane"/>
    <property type="evidence" value="ECO:0007669"/>
    <property type="project" value="UniProtKB-SubCell"/>
</dbReference>
<feature type="transmembrane region" description="Helical" evidence="8">
    <location>
        <begin position="157"/>
        <end position="188"/>
    </location>
</feature>
<keyword evidence="3" id="KW-0328">Glycosyltransferase</keyword>
<keyword evidence="2" id="KW-1003">Cell membrane</keyword>
<dbReference type="InterPro" id="IPR038731">
    <property type="entry name" value="RgtA/B/C-like"/>
</dbReference>
<evidence type="ECO:0000256" key="2">
    <source>
        <dbReference type="ARBA" id="ARBA00022475"/>
    </source>
</evidence>